<feature type="transmembrane region" description="Helical" evidence="9">
    <location>
        <begin position="214"/>
        <end position="241"/>
    </location>
</feature>
<feature type="transmembrane region" description="Helical" evidence="9">
    <location>
        <begin position="253"/>
        <end position="279"/>
    </location>
</feature>
<keyword evidence="3 8" id="KW-0813">Transport</keyword>
<dbReference type="SUPFAM" id="SSF81345">
    <property type="entry name" value="ABC transporter involved in vitamin B12 uptake, BtuC"/>
    <property type="match status" value="1"/>
</dbReference>
<reference evidence="10 11" key="1">
    <citation type="journal article" date="2020" name="Syst. Appl. Microbiol.">
        <title>Alienimonas chondri sp. nov., a novel planctomycete isolated from the biofilm of the red alga Chondrus crispus.</title>
        <authorList>
            <person name="Vitorino I."/>
            <person name="Albuquerque L."/>
            <person name="Wiegand S."/>
            <person name="Kallscheuer N."/>
            <person name="da Costa M.S."/>
            <person name="Lobo-da-Cunha A."/>
            <person name="Jogler C."/>
            <person name="Lage O.M."/>
        </authorList>
    </citation>
    <scope>NUCLEOTIDE SEQUENCE [LARGE SCALE GENOMIC DNA]</scope>
    <source>
        <strain evidence="10 11">LzC2</strain>
    </source>
</reference>
<protein>
    <submittedName>
        <fullName evidence="10">Manganese transport system membrane protein MntB</fullName>
    </submittedName>
</protein>
<accession>A0ABX1VIH8</accession>
<gene>
    <name evidence="10" type="primary">mntB_1</name>
    <name evidence="10" type="ORF">LzC2_38010</name>
</gene>
<name>A0ABX1VIH8_9PLAN</name>
<keyword evidence="7 9" id="KW-0472">Membrane</keyword>
<dbReference type="InterPro" id="IPR037294">
    <property type="entry name" value="ABC_BtuC-like"/>
</dbReference>
<feature type="transmembrane region" description="Helical" evidence="9">
    <location>
        <begin position="166"/>
        <end position="184"/>
    </location>
</feature>
<proteinExistence type="inferred from homology"/>
<dbReference type="PANTHER" id="PTHR30477:SF8">
    <property type="entry name" value="METAL TRANSPORT SYSTEM MEMBRANE PROTEIN CT_070-RELATED"/>
    <property type="match status" value="1"/>
</dbReference>
<keyword evidence="11" id="KW-1185">Reference proteome</keyword>
<dbReference type="Gene3D" id="1.10.3470.10">
    <property type="entry name" value="ABC transporter involved in vitamin B12 uptake, BtuC"/>
    <property type="match status" value="1"/>
</dbReference>
<dbReference type="PANTHER" id="PTHR30477">
    <property type="entry name" value="ABC-TRANSPORTER METAL-BINDING PROTEIN"/>
    <property type="match status" value="1"/>
</dbReference>
<dbReference type="EMBL" id="WTPX01000185">
    <property type="protein sequence ID" value="NNJ27693.1"/>
    <property type="molecule type" value="Genomic_DNA"/>
</dbReference>
<evidence type="ECO:0000256" key="3">
    <source>
        <dbReference type="ARBA" id="ARBA00022448"/>
    </source>
</evidence>
<evidence type="ECO:0000256" key="9">
    <source>
        <dbReference type="SAM" id="Phobius"/>
    </source>
</evidence>
<sequence length="329" mass="34042">MERLAAWDTLDTALAGTAAICSVACALPGALLMLRRQSMMADALSHTALPGVVFAFLFAHTLNEGDWISEEAYPAVQWTLLFAGAVACGVLTAWLTEAVRRLGRVEAGAALGVVYTTLFALGLFVLRWQADAVHIEPDCVLFGEVEQTVLNIAFSLSLPWGGVQDVPVAFVSGAAVALSSALLIRLFWKELLVSTFDPGLAAAVGVNPRRVNDALMAATAIALVTVFQSVGSILAVAMLVTPAAAARCCTDRLGPLLGLAAIFAALSAFLGHALSITAVPALAGSIGLTKVTDAGTAGLTAFTAGMIFCGCALFGPAQGVLVRRWRAKG</sequence>
<keyword evidence="5 8" id="KW-0812">Transmembrane</keyword>
<comment type="subcellular location">
    <subcellularLocation>
        <location evidence="1 8">Cell membrane</location>
        <topology evidence="1 8">Multi-pass membrane protein</topology>
    </subcellularLocation>
</comment>
<evidence type="ECO:0000313" key="11">
    <source>
        <dbReference type="Proteomes" id="UP000609651"/>
    </source>
</evidence>
<keyword evidence="4" id="KW-1003">Cell membrane</keyword>
<dbReference type="Proteomes" id="UP000609651">
    <property type="component" value="Unassembled WGS sequence"/>
</dbReference>
<dbReference type="RefSeq" id="WP_171189598.1">
    <property type="nucleotide sequence ID" value="NZ_WTPX01000185.1"/>
</dbReference>
<dbReference type="Pfam" id="PF00950">
    <property type="entry name" value="ABC-3"/>
    <property type="match status" value="1"/>
</dbReference>
<feature type="transmembrane region" description="Helical" evidence="9">
    <location>
        <begin position="75"/>
        <end position="95"/>
    </location>
</feature>
<evidence type="ECO:0000256" key="2">
    <source>
        <dbReference type="ARBA" id="ARBA00008034"/>
    </source>
</evidence>
<keyword evidence="6 9" id="KW-1133">Transmembrane helix</keyword>
<feature type="transmembrane region" description="Helical" evidence="9">
    <location>
        <begin position="46"/>
        <end position="63"/>
    </location>
</feature>
<organism evidence="10 11">
    <name type="scientific">Alienimonas chondri</name>
    <dbReference type="NCBI Taxonomy" id="2681879"/>
    <lineage>
        <taxon>Bacteria</taxon>
        <taxon>Pseudomonadati</taxon>
        <taxon>Planctomycetota</taxon>
        <taxon>Planctomycetia</taxon>
        <taxon>Planctomycetales</taxon>
        <taxon>Planctomycetaceae</taxon>
        <taxon>Alienimonas</taxon>
    </lineage>
</organism>
<evidence type="ECO:0000256" key="1">
    <source>
        <dbReference type="ARBA" id="ARBA00004651"/>
    </source>
</evidence>
<evidence type="ECO:0000256" key="6">
    <source>
        <dbReference type="ARBA" id="ARBA00022989"/>
    </source>
</evidence>
<dbReference type="InterPro" id="IPR001626">
    <property type="entry name" value="ABC_TroCD"/>
</dbReference>
<feature type="transmembrane region" description="Helical" evidence="9">
    <location>
        <begin position="299"/>
        <end position="322"/>
    </location>
</feature>
<evidence type="ECO:0000256" key="4">
    <source>
        <dbReference type="ARBA" id="ARBA00022475"/>
    </source>
</evidence>
<comment type="caution">
    <text evidence="10">The sequence shown here is derived from an EMBL/GenBank/DDBJ whole genome shotgun (WGS) entry which is preliminary data.</text>
</comment>
<evidence type="ECO:0000256" key="5">
    <source>
        <dbReference type="ARBA" id="ARBA00022692"/>
    </source>
</evidence>
<evidence type="ECO:0000256" key="7">
    <source>
        <dbReference type="ARBA" id="ARBA00023136"/>
    </source>
</evidence>
<comment type="similarity">
    <text evidence="2 8">Belongs to the ABC-3 integral membrane protein family.</text>
</comment>
<evidence type="ECO:0000313" key="10">
    <source>
        <dbReference type="EMBL" id="NNJ27693.1"/>
    </source>
</evidence>
<feature type="transmembrane region" description="Helical" evidence="9">
    <location>
        <begin position="12"/>
        <end position="34"/>
    </location>
</feature>
<feature type="transmembrane region" description="Helical" evidence="9">
    <location>
        <begin position="107"/>
        <end position="128"/>
    </location>
</feature>
<dbReference type="CDD" id="cd06550">
    <property type="entry name" value="TM_ABC_iron-siderophores_like"/>
    <property type="match status" value="1"/>
</dbReference>
<evidence type="ECO:0000256" key="8">
    <source>
        <dbReference type="RuleBase" id="RU003943"/>
    </source>
</evidence>